<evidence type="ECO:0000256" key="1">
    <source>
        <dbReference type="SAM" id="MobiDB-lite"/>
    </source>
</evidence>
<keyword evidence="3" id="KW-0808">Transferase</keyword>
<dbReference type="InterPro" id="IPR023151">
    <property type="entry name" value="PEP_util_CS"/>
</dbReference>
<dbReference type="InterPro" id="IPR036691">
    <property type="entry name" value="Endo/exonu/phosph_ase_sf"/>
</dbReference>
<dbReference type="InterPro" id="IPR010121">
    <property type="entry name" value="Pyruvate_phosphate_dikinase"/>
</dbReference>
<accession>A0A1Q9EY73</accession>
<keyword evidence="3" id="KW-0670">Pyruvate</keyword>
<comment type="caution">
    <text evidence="3">The sequence shown here is derived from an EMBL/GenBank/DDBJ whole genome shotgun (WGS) entry which is preliminary data.</text>
</comment>
<dbReference type="InterPro" id="IPR000477">
    <property type="entry name" value="RT_dom"/>
</dbReference>
<dbReference type="Pfam" id="PF02896">
    <property type="entry name" value="PEP-utilizers_C"/>
    <property type="match status" value="1"/>
</dbReference>
<dbReference type="PROSITE" id="PS50878">
    <property type="entry name" value="RT_POL"/>
    <property type="match status" value="1"/>
</dbReference>
<proteinExistence type="predicted"/>
<dbReference type="PANTHER" id="PTHR22931:SF9">
    <property type="entry name" value="PYRUVATE, PHOSPHATE DIKINASE 1, CHLOROPLASTIC"/>
    <property type="match status" value="1"/>
</dbReference>
<dbReference type="Pfam" id="PF00078">
    <property type="entry name" value="RVT_1"/>
    <property type="match status" value="1"/>
</dbReference>
<evidence type="ECO:0000313" key="4">
    <source>
        <dbReference type="Proteomes" id="UP000186817"/>
    </source>
</evidence>
<dbReference type="InterPro" id="IPR040442">
    <property type="entry name" value="Pyrv_kinase-like_dom_sf"/>
</dbReference>
<evidence type="ECO:0000259" key="2">
    <source>
        <dbReference type="PROSITE" id="PS50878"/>
    </source>
</evidence>
<dbReference type="GO" id="GO:0050242">
    <property type="term" value="F:pyruvate, phosphate dikinase activity"/>
    <property type="evidence" value="ECO:0007669"/>
    <property type="project" value="InterPro"/>
</dbReference>
<dbReference type="InterPro" id="IPR043502">
    <property type="entry name" value="DNA/RNA_pol_sf"/>
</dbReference>
<dbReference type="Gene3D" id="3.30.420.10">
    <property type="entry name" value="Ribonuclease H-like superfamily/Ribonuclease H"/>
    <property type="match status" value="1"/>
</dbReference>
<reference evidence="3 4" key="1">
    <citation type="submission" date="2016-02" db="EMBL/GenBank/DDBJ databases">
        <title>Genome analysis of coral dinoflagellate symbionts highlights evolutionary adaptations to a symbiotic lifestyle.</title>
        <authorList>
            <person name="Aranda M."/>
            <person name="Li Y."/>
            <person name="Liew Y.J."/>
            <person name="Baumgarten S."/>
            <person name="Simakov O."/>
            <person name="Wilson M."/>
            <person name="Piel J."/>
            <person name="Ashoor H."/>
            <person name="Bougouffa S."/>
            <person name="Bajic V.B."/>
            <person name="Ryu T."/>
            <person name="Ravasi T."/>
            <person name="Bayer T."/>
            <person name="Micklem G."/>
            <person name="Kim H."/>
            <person name="Bhak J."/>
            <person name="Lajeunesse T.C."/>
            <person name="Voolstra C.R."/>
        </authorList>
    </citation>
    <scope>NUCLEOTIDE SEQUENCE [LARGE SCALE GENOMIC DNA]</scope>
    <source>
        <strain evidence="3 4">CCMP2467</strain>
    </source>
</reference>
<dbReference type="SUPFAM" id="SSF56219">
    <property type="entry name" value="DNase I-like"/>
    <property type="match status" value="1"/>
</dbReference>
<dbReference type="GO" id="GO:0016301">
    <property type="term" value="F:kinase activity"/>
    <property type="evidence" value="ECO:0007669"/>
    <property type="project" value="UniProtKB-KW"/>
</dbReference>
<dbReference type="GO" id="GO:0003676">
    <property type="term" value="F:nucleic acid binding"/>
    <property type="evidence" value="ECO:0007669"/>
    <property type="project" value="InterPro"/>
</dbReference>
<dbReference type="SUPFAM" id="SSF53098">
    <property type="entry name" value="Ribonuclease H-like"/>
    <property type="match status" value="1"/>
</dbReference>
<dbReference type="Gene3D" id="3.60.10.10">
    <property type="entry name" value="Endonuclease/exonuclease/phosphatase"/>
    <property type="match status" value="1"/>
</dbReference>
<dbReference type="InterPro" id="IPR000121">
    <property type="entry name" value="PEP_util_C"/>
</dbReference>
<dbReference type="SUPFAM" id="SSF51621">
    <property type="entry name" value="Phosphoenolpyruvate/pyruvate domain"/>
    <property type="match status" value="1"/>
</dbReference>
<dbReference type="Pfam" id="PF03372">
    <property type="entry name" value="Exo_endo_phos"/>
    <property type="match status" value="1"/>
</dbReference>
<dbReference type="Gene3D" id="3.20.20.60">
    <property type="entry name" value="Phosphoenolpyruvate-binding domains"/>
    <property type="match status" value="1"/>
</dbReference>
<dbReference type="EMBL" id="LSRX01000044">
    <property type="protein sequence ID" value="OLQ12400.1"/>
    <property type="molecule type" value="Genomic_DNA"/>
</dbReference>
<dbReference type="InterPro" id="IPR036397">
    <property type="entry name" value="RNaseH_sf"/>
</dbReference>
<sequence length="1562" mass="170608">MAVTKVAAIHDHLKAFPCQVMCLQEVDINSASVPSWTDAWRARGYHAFLGVGSEGLHRTAILSKASGLPVRLPNVGDQSRYSAVAFEFQFAVGVRKVVVVSVYGHAADGEMAASYVEEIVTGVRALGLEWLVLGDFNVTADEGPMARRLAAGLAEQLDWPFMAEGPLPGTAGGQRRLDYGLSSGQLFPSALCHAAGIANHTAVSYEFAFDDPVGCSVPSRAPLSTSSVSAAAWDDRWDASCFQALLVAGDLDGAWRLLSDTAEAVLGGGGHGVVARSSGWSPQKAKPRSKASRCFESLELVRLRRLSRRLTQLARHPEDTRLRDIIARAVEELQGSFSWLGELPHFTMEQHAAWVQTQVEIVAQAERDRGFERWHASMQDSTKKQTAWIKRRASLKGGLAHPHWCDAEAVRRRAIHPVEVIKRAEEEWCSRWTAGEVDVLPVQSLLEALDPPLGGTIAMPCFTPSKLQRAASKMVGKASGPDGWEASHLLRLPAPFWHALSELWQCAYECAALPARWREARVALVPKADGGHRPISVLSVAYRLGASVLVREMRDWADDWLGHRMLGGVHKRSTRDVFLRIVEACEDPEMVFVGQDVSKYFDSIHGAHLCQVLTFLQAPAQFVSFVQGILEEQWRVFTVGGRVGSCWRRATRGLAQGDPLSPLLAASIMAVWTATVATSGCEAVTFVDDRSFWGRALGELSSAKALSDGVDAAFQFRCDTTKCQVASAEGDVGSRAAELFGYSHSGEFETLGARFFLQQGRVPQLARYSIEIANTRLGCIGVVAAGLPVQALFIKSLVLPLMAWAGAMASIETEQLHQLRRAVLAMSNCKSACDTPALARWEVLGWDCNPVFARRWSAVRAAILFACRPPCWLEEASIRLAARRWPSMLPVAAAVLGELGWWASPCGSTIFRRDLRGHLRAFQVGFDNEQIIKEWLVDWHRRATLEDTIRVKKRLHRGEEEGDLAQGDLLPGVPSGSLVVLAGHRKLFHSGGDRHRRNSALATGCSVWAKAAKKGVRVESISTCMCGRRMPSRPHLLWRCDATAHLRPSCALPVNRAEERMLCRVVPELPAAPGVVGEDEVIDDLAAELEKRLGAEEVVFVATDGSCVKDVAAWAVAVQDGPVFCSGVIGEDQSPYRAEVEGIRRLLMAAQLVRGCGRLVVISDCQAAILTVDGKGQASLLAEDVRTRWRAVKAAGIVVSIHWVPSHGKPAPAVWQVPPGGEVPARVINGRADVAARDLAVRKRRFLALPGRWHPVVSFSKAQKREDITELFVIMDGLPVTVRLLDPPLHEFIPHTEAEMGLVAKAAGVPLDRVRRRASELQEANPMLGHRGCRLAITYPEICEMQARAIFEAAAQVGRSAKKTPVAEVMVPLVSTLEELVQLKKVIEATAQQVQKEQGVNFTYRVGTMVELPRAALQAGRLAEQAEFFSFGTNDLTQTTYGLSRDDAGAFLPEYKAKGIVEQDPFVSLDQEGVGELIQIAVERGRRSRSGMKMGICGEHGGDPASIEFCERTGLDYVSCSPFRVPIARLAAAQAALKSQGEKALQTSTKAARPRQQRFGPW</sequence>
<evidence type="ECO:0000313" key="3">
    <source>
        <dbReference type="EMBL" id="OLQ12400.1"/>
    </source>
</evidence>
<dbReference type="PROSITE" id="PS00742">
    <property type="entry name" value="PEP_ENZYMES_2"/>
    <property type="match status" value="1"/>
</dbReference>
<dbReference type="Proteomes" id="UP000186817">
    <property type="component" value="Unassembled WGS sequence"/>
</dbReference>
<dbReference type="InterPro" id="IPR005135">
    <property type="entry name" value="Endo/exonuclease/phosphatase"/>
</dbReference>
<keyword evidence="3" id="KW-0418">Kinase</keyword>
<dbReference type="OrthoDB" id="417339at2759"/>
<organism evidence="3 4">
    <name type="scientific">Symbiodinium microadriaticum</name>
    <name type="common">Dinoflagellate</name>
    <name type="synonym">Zooxanthella microadriatica</name>
    <dbReference type="NCBI Taxonomy" id="2951"/>
    <lineage>
        <taxon>Eukaryota</taxon>
        <taxon>Sar</taxon>
        <taxon>Alveolata</taxon>
        <taxon>Dinophyceae</taxon>
        <taxon>Suessiales</taxon>
        <taxon>Symbiodiniaceae</taxon>
        <taxon>Symbiodinium</taxon>
    </lineage>
</organism>
<keyword evidence="4" id="KW-1185">Reference proteome</keyword>
<dbReference type="InterPro" id="IPR015813">
    <property type="entry name" value="Pyrv/PenolPyrv_kinase-like_dom"/>
</dbReference>
<dbReference type="InterPro" id="IPR012337">
    <property type="entry name" value="RNaseH-like_sf"/>
</dbReference>
<protein>
    <submittedName>
        <fullName evidence="3">Pyruvate, phosphate dikinase</fullName>
    </submittedName>
</protein>
<feature type="region of interest" description="Disordered" evidence="1">
    <location>
        <begin position="1542"/>
        <end position="1562"/>
    </location>
</feature>
<dbReference type="PANTHER" id="PTHR22931">
    <property type="entry name" value="PHOSPHOENOLPYRUVATE DIKINASE-RELATED"/>
    <property type="match status" value="1"/>
</dbReference>
<name>A0A1Q9EY73_SYMMI</name>
<gene>
    <name evidence="3" type="primary">ppdK</name>
    <name evidence="3" type="ORF">AK812_SmicGene3692</name>
</gene>
<dbReference type="SUPFAM" id="SSF56672">
    <property type="entry name" value="DNA/RNA polymerases"/>
    <property type="match status" value="1"/>
</dbReference>
<feature type="domain" description="Reverse transcriptase" evidence="2">
    <location>
        <begin position="506"/>
        <end position="744"/>
    </location>
</feature>